<dbReference type="GO" id="GO:0005737">
    <property type="term" value="C:cytoplasm"/>
    <property type="evidence" value="ECO:0007669"/>
    <property type="project" value="TreeGrafter"/>
</dbReference>
<dbReference type="RefSeq" id="WP_025816249.1">
    <property type="nucleotide sequence ID" value="NZ_BAIZ01000022.1"/>
</dbReference>
<dbReference type="AlphaFoldDB" id="A0A318HV43"/>
<dbReference type="Proteomes" id="UP000248314">
    <property type="component" value="Unassembled WGS sequence"/>
</dbReference>
<dbReference type="OrthoDB" id="9782128at2"/>
<keyword evidence="3" id="KW-0812">Transmembrane</keyword>
<sequence>MEIILVRHTSVAVPKGTCYGWTDVELSNTFEQEATATHKALLDYAPFDAAYTSPLSRATRLATFCGYKDATTDLRLREMNMGDWEMQRFDEITDSNLQRWYNDYMNVRTTNGEGFPDLYSRVSSFLNQLKMLHHQRVVVFAHGGVLVCAGIYAGLFKRENAFQNLTPFGGLLKINI</sequence>
<evidence type="ECO:0000256" key="3">
    <source>
        <dbReference type="SAM" id="Phobius"/>
    </source>
</evidence>
<dbReference type="SMART" id="SM00855">
    <property type="entry name" value="PGAM"/>
    <property type="match status" value="1"/>
</dbReference>
<keyword evidence="5" id="KW-1185">Reference proteome</keyword>
<dbReference type="STRING" id="1122991.GCA_000613445_01472"/>
<dbReference type="InterPro" id="IPR029033">
    <property type="entry name" value="His_PPase_superfam"/>
</dbReference>
<dbReference type="NCBIfam" id="TIGR03162">
    <property type="entry name" value="ribazole_cobC"/>
    <property type="match status" value="1"/>
</dbReference>
<proteinExistence type="predicted"/>
<keyword evidence="3" id="KW-0472">Membrane</keyword>
<organism evidence="4 5">
    <name type="scientific">Hoylesella shahii DSM 15611 = JCM 12083</name>
    <dbReference type="NCBI Taxonomy" id="1122991"/>
    <lineage>
        <taxon>Bacteria</taxon>
        <taxon>Pseudomonadati</taxon>
        <taxon>Bacteroidota</taxon>
        <taxon>Bacteroidia</taxon>
        <taxon>Bacteroidales</taxon>
        <taxon>Prevotellaceae</taxon>
        <taxon>Hoylesella</taxon>
    </lineage>
</organism>
<dbReference type="GO" id="GO:0009236">
    <property type="term" value="P:cobalamin biosynthetic process"/>
    <property type="evidence" value="ECO:0007669"/>
    <property type="project" value="UniProtKB-UniRule"/>
</dbReference>
<evidence type="ECO:0000313" key="4">
    <source>
        <dbReference type="EMBL" id="PXX22318.1"/>
    </source>
</evidence>
<dbReference type="EC" id="3.1.3.73" evidence="1"/>
<name>A0A318HV43_9BACT</name>
<feature type="transmembrane region" description="Helical" evidence="3">
    <location>
        <begin position="137"/>
        <end position="155"/>
    </location>
</feature>
<dbReference type="InterPro" id="IPR050275">
    <property type="entry name" value="PGM_Phosphatase"/>
</dbReference>
<dbReference type="EMBL" id="QJJX01000012">
    <property type="protein sequence ID" value="PXX22318.1"/>
    <property type="molecule type" value="Genomic_DNA"/>
</dbReference>
<comment type="caution">
    <text evidence="4">The sequence shown here is derived from an EMBL/GenBank/DDBJ whole genome shotgun (WGS) entry which is preliminary data.</text>
</comment>
<dbReference type="PANTHER" id="PTHR48100:SF59">
    <property type="entry name" value="ADENOSYLCOBALAMIN_ALPHA-RIBAZOLE PHOSPHATASE"/>
    <property type="match status" value="1"/>
</dbReference>
<dbReference type="Gene3D" id="3.40.50.1240">
    <property type="entry name" value="Phosphoglycerate mutase-like"/>
    <property type="match status" value="1"/>
</dbReference>
<protein>
    <recommendedName>
        <fullName evidence="1">Alpha-ribazole phosphatase</fullName>
        <ecNumber evidence="1">3.1.3.73</ecNumber>
    </recommendedName>
</protein>
<reference evidence="4 5" key="1">
    <citation type="submission" date="2018-05" db="EMBL/GenBank/DDBJ databases">
        <title>Genomic Encyclopedia of Type Strains, Phase I: the one thousand microbial genomes (KMG-I) project.</title>
        <authorList>
            <person name="Kyrpides N."/>
        </authorList>
    </citation>
    <scope>NUCLEOTIDE SEQUENCE [LARGE SCALE GENOMIC DNA]</scope>
    <source>
        <strain evidence="4 5">DSM 15611</strain>
    </source>
</reference>
<evidence type="ECO:0000256" key="1">
    <source>
        <dbReference type="NCBIfam" id="TIGR03162"/>
    </source>
</evidence>
<dbReference type="InterPro" id="IPR017578">
    <property type="entry name" value="Ribazole_CobC"/>
</dbReference>
<gene>
    <name evidence="4" type="ORF">EJ73_01308</name>
</gene>
<dbReference type="InterPro" id="IPR013078">
    <property type="entry name" value="His_Pase_superF_clade-1"/>
</dbReference>
<dbReference type="GO" id="GO:0043755">
    <property type="term" value="F:alpha-ribazole phosphatase activity"/>
    <property type="evidence" value="ECO:0007669"/>
    <property type="project" value="UniProtKB-UniRule"/>
</dbReference>
<dbReference type="SUPFAM" id="SSF53254">
    <property type="entry name" value="Phosphoglycerate mutase-like"/>
    <property type="match status" value="1"/>
</dbReference>
<keyword evidence="3" id="KW-1133">Transmembrane helix</keyword>
<accession>A0A318HV43</accession>
<dbReference type="PANTHER" id="PTHR48100">
    <property type="entry name" value="BROAD-SPECIFICITY PHOSPHATASE YOR283W-RELATED"/>
    <property type="match status" value="1"/>
</dbReference>
<dbReference type="Pfam" id="PF00300">
    <property type="entry name" value="His_Phos_1"/>
    <property type="match status" value="1"/>
</dbReference>
<evidence type="ECO:0000256" key="2">
    <source>
        <dbReference type="PIRSR" id="PIRSR613078-2"/>
    </source>
</evidence>
<dbReference type="GeneID" id="84900337"/>
<feature type="binding site" evidence="2">
    <location>
        <position position="57"/>
    </location>
    <ligand>
        <name>substrate</name>
    </ligand>
</feature>
<evidence type="ECO:0000313" key="5">
    <source>
        <dbReference type="Proteomes" id="UP000248314"/>
    </source>
</evidence>